<protein>
    <submittedName>
        <fullName evidence="9">Succinate dehydrogenase subunit C</fullName>
    </submittedName>
</protein>
<dbReference type="STRING" id="360412.LARV_02429"/>
<dbReference type="Gene3D" id="1.20.1300.10">
    <property type="entry name" value="Fumarate reductase/succinate dehydrogenase, transmembrane subunit"/>
    <property type="match status" value="1"/>
</dbReference>
<feature type="transmembrane region" description="Helical" evidence="8">
    <location>
        <begin position="28"/>
        <end position="49"/>
    </location>
</feature>
<reference evidence="9" key="1">
    <citation type="submission" date="2015-07" db="EMBL/GenBank/DDBJ databases">
        <title>Draft Genome Sequences of Anaerolinea thermolimosa IMO-1, Bellilinea caldifistulae GOMI-1, Leptolinea tardivitalis YMTK-2, Levilinea saccharolytica KIBI-1,Longilinea arvoryzae KOME-1, Previously Described as Members of the Anaerolineaceae (Chloroflexi).</title>
        <authorList>
            <person name="Sekiguchi Y."/>
            <person name="Ohashi A."/>
            <person name="Matsuura N."/>
            <person name="Tourlousse M.D."/>
        </authorList>
    </citation>
    <scope>NUCLEOTIDE SEQUENCE [LARGE SCALE GENOMIC DNA]</scope>
    <source>
        <strain evidence="9">KOME-1</strain>
    </source>
</reference>
<keyword evidence="10" id="KW-1185">Reference proteome</keyword>
<dbReference type="Proteomes" id="UP000055060">
    <property type="component" value="Unassembled WGS sequence"/>
</dbReference>
<evidence type="ECO:0000256" key="5">
    <source>
        <dbReference type="ARBA" id="ARBA00022989"/>
    </source>
</evidence>
<keyword evidence="4" id="KW-0479">Metal-binding</keyword>
<dbReference type="CDD" id="cd03501">
    <property type="entry name" value="SQR_TypeA_SdhC_like"/>
    <property type="match status" value="1"/>
</dbReference>
<evidence type="ECO:0000256" key="3">
    <source>
        <dbReference type="ARBA" id="ARBA00022692"/>
    </source>
</evidence>
<dbReference type="InterPro" id="IPR000701">
    <property type="entry name" value="SuccDH_FuR_B_TM-su"/>
</dbReference>
<feature type="transmembrane region" description="Helical" evidence="8">
    <location>
        <begin position="69"/>
        <end position="93"/>
    </location>
</feature>
<dbReference type="SUPFAM" id="SSF81343">
    <property type="entry name" value="Fumarate reductase respiratory complex transmembrane subunits"/>
    <property type="match status" value="1"/>
</dbReference>
<accession>A0A0S7BAI8</accession>
<evidence type="ECO:0000313" key="10">
    <source>
        <dbReference type="Proteomes" id="UP000055060"/>
    </source>
</evidence>
<evidence type="ECO:0000256" key="8">
    <source>
        <dbReference type="SAM" id="Phobius"/>
    </source>
</evidence>
<dbReference type="InterPro" id="IPR034804">
    <property type="entry name" value="SQR/QFR_C/D"/>
</dbReference>
<keyword evidence="2" id="KW-0349">Heme</keyword>
<dbReference type="AlphaFoldDB" id="A0A0S7BAI8"/>
<feature type="transmembrane region" description="Helical" evidence="8">
    <location>
        <begin position="105"/>
        <end position="126"/>
    </location>
</feature>
<sequence length="130" mass="14375">MMKNESNSENLIRWFDPRSRKVGTWAFILNRITALGLTLYLFMHLIVLGNLARGPEAYDSFIAFAKNPVFIFGEMLVIAAGLIHGLNGIRIALNSFGVGVRYQKQLFLGLMLVAVAGIAVFARSMVFGGH</sequence>
<name>A0A0S7BAI8_9CHLR</name>
<dbReference type="EMBL" id="DF967972">
    <property type="protein sequence ID" value="GAP14655.1"/>
    <property type="molecule type" value="Genomic_DNA"/>
</dbReference>
<evidence type="ECO:0000256" key="6">
    <source>
        <dbReference type="ARBA" id="ARBA00023004"/>
    </source>
</evidence>
<keyword evidence="3 8" id="KW-0812">Transmembrane</keyword>
<gene>
    <name evidence="9" type="ORF">LARV_02429</name>
</gene>
<proteinExistence type="predicted"/>
<dbReference type="GO" id="GO:0016020">
    <property type="term" value="C:membrane"/>
    <property type="evidence" value="ECO:0007669"/>
    <property type="project" value="UniProtKB-SubCell"/>
</dbReference>
<dbReference type="PANTHER" id="PTHR41910">
    <property type="entry name" value="SUCCINATE DEHYDROGENASE 2 MEMBRANE SUBUNIT SDHC"/>
    <property type="match status" value="1"/>
</dbReference>
<dbReference type="PANTHER" id="PTHR41910:SF1">
    <property type="entry name" value="SUCCINATE DEHYDROGENASE HYDROPHOBIC MEMBRANE ANCHOR SUBUNIT"/>
    <property type="match status" value="1"/>
</dbReference>
<keyword evidence="5 8" id="KW-1133">Transmembrane helix</keyword>
<dbReference type="Pfam" id="PF01127">
    <property type="entry name" value="Sdh_cyt"/>
    <property type="match status" value="1"/>
</dbReference>
<evidence type="ECO:0000256" key="4">
    <source>
        <dbReference type="ARBA" id="ARBA00022723"/>
    </source>
</evidence>
<dbReference type="GO" id="GO:0046872">
    <property type="term" value="F:metal ion binding"/>
    <property type="evidence" value="ECO:0007669"/>
    <property type="project" value="UniProtKB-KW"/>
</dbReference>
<comment type="subcellular location">
    <subcellularLocation>
        <location evidence="1">Membrane</location>
    </subcellularLocation>
</comment>
<evidence type="ECO:0000256" key="7">
    <source>
        <dbReference type="ARBA" id="ARBA00023136"/>
    </source>
</evidence>
<keyword evidence="7 8" id="KW-0472">Membrane</keyword>
<organism evidence="9">
    <name type="scientific">Longilinea arvoryzae</name>
    <dbReference type="NCBI Taxonomy" id="360412"/>
    <lineage>
        <taxon>Bacteria</taxon>
        <taxon>Bacillati</taxon>
        <taxon>Chloroflexota</taxon>
        <taxon>Anaerolineae</taxon>
        <taxon>Anaerolineales</taxon>
        <taxon>Anaerolineaceae</taxon>
        <taxon>Longilinea</taxon>
    </lineage>
</organism>
<evidence type="ECO:0000313" key="9">
    <source>
        <dbReference type="EMBL" id="GAP14655.1"/>
    </source>
</evidence>
<dbReference type="InterPro" id="IPR039023">
    <property type="entry name" value="SdhC_prok"/>
</dbReference>
<evidence type="ECO:0000256" key="1">
    <source>
        <dbReference type="ARBA" id="ARBA00004370"/>
    </source>
</evidence>
<evidence type="ECO:0000256" key="2">
    <source>
        <dbReference type="ARBA" id="ARBA00022617"/>
    </source>
</evidence>
<keyword evidence="6" id="KW-0408">Iron</keyword>